<feature type="compositionally biased region" description="Basic and acidic residues" evidence="1">
    <location>
        <begin position="12"/>
        <end position="40"/>
    </location>
</feature>
<proteinExistence type="predicted"/>
<dbReference type="GeneID" id="37020777"/>
<feature type="region of interest" description="Disordered" evidence="1">
    <location>
        <begin position="169"/>
        <end position="229"/>
    </location>
</feature>
<feature type="region of interest" description="Disordered" evidence="1">
    <location>
        <begin position="469"/>
        <end position="511"/>
    </location>
</feature>
<feature type="region of interest" description="Disordered" evidence="1">
    <location>
        <begin position="1"/>
        <end position="79"/>
    </location>
</feature>
<dbReference type="Proteomes" id="UP000245771">
    <property type="component" value="Unassembled WGS sequence"/>
</dbReference>
<organism evidence="2 3">
    <name type="scientific">Meira miltonrushii</name>
    <dbReference type="NCBI Taxonomy" id="1280837"/>
    <lineage>
        <taxon>Eukaryota</taxon>
        <taxon>Fungi</taxon>
        <taxon>Dikarya</taxon>
        <taxon>Basidiomycota</taxon>
        <taxon>Ustilaginomycotina</taxon>
        <taxon>Exobasidiomycetes</taxon>
        <taxon>Exobasidiales</taxon>
        <taxon>Brachybasidiaceae</taxon>
        <taxon>Meira</taxon>
    </lineage>
</organism>
<sequence>MPPRKSSSFRSENNRKEFEKTPESHADRAAELFARARADASRSSSSSSVLGNEDGIKAKSDSNQKQSIQKSRQVHQNDDIANVPIPLPAILKSLVNSALGSAAFSVKEAIPLAGKLVRAQLNTQERLSHLNGPVLVDAGIKSELDRHKILIAFGVRQLSNSDSVITSATAKEAGKGKRTSDQIASSLSGSSPSKANQASKRRKAMDDEALSREYGNVVAPKNEPGEGGDQVDYVFNEVLEEDSLKGRYVYVNRAPIMTVWSTLVLERLGFERREALSLAHCYVNTTSTARGVSLGIIPASEQDKALSKISSNQPHFELMGVKIPLIKLGQTQEWRGISKGEVIGPDQAFNYMRKSMYQTLPLVIGSLSLLADSFVNPSVPKMKYELTDAEAVEVPGPDLLHAKAYELYTQFRPSTAGEWGKKSMFYCTKALALRRGYSTEFERWDERNDGEQMEAQAFEDELRALVADQGGSNEQVSIGEEGQEENISRVKEEEEVSNTPNGTQVKAKFAE</sequence>
<accession>A0A316V7P2</accession>
<dbReference type="OrthoDB" id="514070at2759"/>
<dbReference type="EMBL" id="KZ819604">
    <property type="protein sequence ID" value="PWN33224.1"/>
    <property type="molecule type" value="Genomic_DNA"/>
</dbReference>
<evidence type="ECO:0000256" key="1">
    <source>
        <dbReference type="SAM" id="MobiDB-lite"/>
    </source>
</evidence>
<evidence type="ECO:0000313" key="2">
    <source>
        <dbReference type="EMBL" id="PWN33224.1"/>
    </source>
</evidence>
<protein>
    <submittedName>
        <fullName evidence="2">Uncharacterized protein</fullName>
    </submittedName>
</protein>
<reference evidence="2 3" key="1">
    <citation type="journal article" date="2018" name="Mol. Biol. Evol.">
        <title>Broad Genomic Sampling Reveals a Smut Pathogenic Ancestry of the Fungal Clade Ustilaginomycotina.</title>
        <authorList>
            <person name="Kijpornyongpan T."/>
            <person name="Mondo S.J."/>
            <person name="Barry K."/>
            <person name="Sandor L."/>
            <person name="Lee J."/>
            <person name="Lipzen A."/>
            <person name="Pangilinan J."/>
            <person name="LaButti K."/>
            <person name="Hainaut M."/>
            <person name="Henrissat B."/>
            <person name="Grigoriev I.V."/>
            <person name="Spatafora J.W."/>
            <person name="Aime M.C."/>
        </authorList>
    </citation>
    <scope>NUCLEOTIDE SEQUENCE [LARGE SCALE GENOMIC DNA]</scope>
    <source>
        <strain evidence="2 3">MCA 3882</strain>
    </source>
</reference>
<dbReference type="AlphaFoldDB" id="A0A316V7P2"/>
<keyword evidence="3" id="KW-1185">Reference proteome</keyword>
<name>A0A316V7P2_9BASI</name>
<gene>
    <name evidence="2" type="ORF">FA14DRAFT_161184</name>
</gene>
<evidence type="ECO:0000313" key="3">
    <source>
        <dbReference type="Proteomes" id="UP000245771"/>
    </source>
</evidence>
<feature type="compositionally biased region" description="Polar residues" evidence="1">
    <location>
        <begin position="1"/>
        <end position="11"/>
    </location>
</feature>
<dbReference type="InParanoid" id="A0A316V7P2"/>
<dbReference type="RefSeq" id="XP_025353526.1">
    <property type="nucleotide sequence ID" value="XM_025498996.1"/>
</dbReference>